<evidence type="ECO:0000313" key="3">
    <source>
        <dbReference type="Proteomes" id="UP000828390"/>
    </source>
</evidence>
<keyword evidence="3" id="KW-1185">Reference proteome</keyword>
<proteinExistence type="predicted"/>
<dbReference type="Proteomes" id="UP000828390">
    <property type="component" value="Unassembled WGS sequence"/>
</dbReference>
<organism evidence="2 3">
    <name type="scientific">Dreissena polymorpha</name>
    <name type="common">Zebra mussel</name>
    <name type="synonym">Mytilus polymorpha</name>
    <dbReference type="NCBI Taxonomy" id="45954"/>
    <lineage>
        <taxon>Eukaryota</taxon>
        <taxon>Metazoa</taxon>
        <taxon>Spiralia</taxon>
        <taxon>Lophotrochozoa</taxon>
        <taxon>Mollusca</taxon>
        <taxon>Bivalvia</taxon>
        <taxon>Autobranchia</taxon>
        <taxon>Heteroconchia</taxon>
        <taxon>Euheterodonta</taxon>
        <taxon>Imparidentia</taxon>
        <taxon>Neoheterodontei</taxon>
        <taxon>Myida</taxon>
        <taxon>Dreissenoidea</taxon>
        <taxon>Dreissenidae</taxon>
        <taxon>Dreissena</taxon>
    </lineage>
</organism>
<reference evidence="2" key="2">
    <citation type="submission" date="2020-11" db="EMBL/GenBank/DDBJ databases">
        <authorList>
            <person name="McCartney M.A."/>
            <person name="Auch B."/>
            <person name="Kono T."/>
            <person name="Mallez S."/>
            <person name="Becker A."/>
            <person name="Gohl D.M."/>
            <person name="Silverstein K.A.T."/>
            <person name="Koren S."/>
            <person name="Bechman K.B."/>
            <person name="Herman A."/>
            <person name="Abrahante J.E."/>
            <person name="Garbe J."/>
        </authorList>
    </citation>
    <scope>NUCLEOTIDE SEQUENCE</scope>
    <source>
        <strain evidence="2">Duluth1</strain>
        <tissue evidence="2">Whole animal</tissue>
    </source>
</reference>
<feature type="region of interest" description="Disordered" evidence="1">
    <location>
        <begin position="175"/>
        <end position="194"/>
    </location>
</feature>
<dbReference type="AlphaFoldDB" id="A0A9D4BPS6"/>
<evidence type="ECO:0000313" key="2">
    <source>
        <dbReference type="EMBL" id="KAH3711901.1"/>
    </source>
</evidence>
<comment type="caution">
    <text evidence="2">The sequence shown here is derived from an EMBL/GenBank/DDBJ whole genome shotgun (WGS) entry which is preliminary data.</text>
</comment>
<protein>
    <submittedName>
        <fullName evidence="2">Uncharacterized protein</fullName>
    </submittedName>
</protein>
<reference evidence="2" key="1">
    <citation type="journal article" date="2019" name="bioRxiv">
        <title>The Genome of the Zebra Mussel, Dreissena polymorpha: A Resource for Invasive Species Research.</title>
        <authorList>
            <person name="McCartney M.A."/>
            <person name="Auch B."/>
            <person name="Kono T."/>
            <person name="Mallez S."/>
            <person name="Zhang Y."/>
            <person name="Obille A."/>
            <person name="Becker A."/>
            <person name="Abrahante J.E."/>
            <person name="Garbe J."/>
            <person name="Badalamenti J.P."/>
            <person name="Herman A."/>
            <person name="Mangelson H."/>
            <person name="Liachko I."/>
            <person name="Sullivan S."/>
            <person name="Sone E.D."/>
            <person name="Koren S."/>
            <person name="Silverstein K.A.T."/>
            <person name="Beckman K.B."/>
            <person name="Gohl D.M."/>
        </authorList>
    </citation>
    <scope>NUCLEOTIDE SEQUENCE</scope>
    <source>
        <strain evidence="2">Duluth1</strain>
        <tissue evidence="2">Whole animal</tissue>
    </source>
</reference>
<gene>
    <name evidence="2" type="ORF">DPMN_071577</name>
</gene>
<feature type="compositionally biased region" description="Low complexity" evidence="1">
    <location>
        <begin position="82"/>
        <end position="106"/>
    </location>
</feature>
<sequence length="279" mass="30900">MLSSYFNTKLMSIFLPRVQDNNYLCDSDGSPIVLLTPRCLADDAGEDAWVLINFRNIIPESVRIQSRIGSDVSCYSNSHYSETSSAYSDTSSTDSDTSLTYSETSSNDSGEEVSVNPCHASYYSLWNHRVRRSIFLLEENPFSCRILDRSIPSSLNSSSISTSSISLCVPVESNSSPEANSQIENESASNSDTEVNKFNSLSEVKEDNAANTACSNEDTDETVVDNSCAWFWCKSDREEATTVVENASSVHTVNTEETQKAPVAVECYNTFSKSRKFKR</sequence>
<accession>A0A9D4BPS6</accession>
<name>A0A9D4BPS6_DREPO</name>
<dbReference type="EMBL" id="JAIWYP010000014">
    <property type="protein sequence ID" value="KAH3711901.1"/>
    <property type="molecule type" value="Genomic_DNA"/>
</dbReference>
<evidence type="ECO:0000256" key="1">
    <source>
        <dbReference type="SAM" id="MobiDB-lite"/>
    </source>
</evidence>
<feature type="region of interest" description="Disordered" evidence="1">
    <location>
        <begin position="82"/>
        <end position="113"/>
    </location>
</feature>